<dbReference type="PANTHER" id="PTHR34794">
    <property type="entry name" value="EXPRESSED PROTEIN"/>
    <property type="match status" value="1"/>
</dbReference>
<dbReference type="PANTHER" id="PTHR34794:SF1">
    <property type="entry name" value="OS10G0101800 PROTEIN"/>
    <property type="match status" value="1"/>
</dbReference>
<dbReference type="RefSeq" id="XP_004511815.1">
    <property type="nucleotide sequence ID" value="XM_004511758.3"/>
</dbReference>
<evidence type="ECO:0000259" key="2">
    <source>
        <dbReference type="Pfam" id="PF05678"/>
    </source>
</evidence>
<sequence>MEAYSSSYPTSNKSHNNSVLHSVRKSQSKPWKKASVAPQPSTAIRVYEVDVMNFREVVQQLTGAPEFKPQIHHQIVQNVATPSVVTTNWYKEVQSQESSGRTKNQPGLLELNLSSTSWCSSLS</sequence>
<protein>
    <submittedName>
        <fullName evidence="4">VQ motif-containing protein 29-like</fullName>
    </submittedName>
</protein>
<feature type="region of interest" description="Disordered" evidence="1">
    <location>
        <begin position="1"/>
        <end position="37"/>
    </location>
</feature>
<keyword evidence="3" id="KW-1185">Reference proteome</keyword>
<dbReference type="OrthoDB" id="689462at2759"/>
<dbReference type="PaxDb" id="3827-XP_004511815.1"/>
<gene>
    <name evidence="4" type="primary">LOC101513866</name>
</gene>
<feature type="compositionally biased region" description="Basic residues" evidence="1">
    <location>
        <begin position="22"/>
        <end position="32"/>
    </location>
</feature>
<dbReference type="Pfam" id="PF05678">
    <property type="entry name" value="VQ"/>
    <property type="match status" value="1"/>
</dbReference>
<organism evidence="3 4">
    <name type="scientific">Cicer arietinum</name>
    <name type="common">Chickpea</name>
    <name type="synonym">Garbanzo</name>
    <dbReference type="NCBI Taxonomy" id="3827"/>
    <lineage>
        <taxon>Eukaryota</taxon>
        <taxon>Viridiplantae</taxon>
        <taxon>Streptophyta</taxon>
        <taxon>Embryophyta</taxon>
        <taxon>Tracheophyta</taxon>
        <taxon>Spermatophyta</taxon>
        <taxon>Magnoliopsida</taxon>
        <taxon>eudicotyledons</taxon>
        <taxon>Gunneridae</taxon>
        <taxon>Pentapetalae</taxon>
        <taxon>rosids</taxon>
        <taxon>fabids</taxon>
        <taxon>Fabales</taxon>
        <taxon>Fabaceae</taxon>
        <taxon>Papilionoideae</taxon>
        <taxon>50 kb inversion clade</taxon>
        <taxon>NPAAA clade</taxon>
        <taxon>Hologalegina</taxon>
        <taxon>IRL clade</taxon>
        <taxon>Cicereae</taxon>
        <taxon>Cicer</taxon>
    </lineage>
</organism>
<feature type="domain" description="VQ" evidence="2">
    <location>
        <begin position="46"/>
        <end position="66"/>
    </location>
</feature>
<dbReference type="AlphaFoldDB" id="A0A1S2YY79"/>
<proteinExistence type="predicted"/>
<feature type="compositionally biased region" description="Polar residues" evidence="1">
    <location>
        <begin position="1"/>
        <end position="20"/>
    </location>
</feature>
<evidence type="ECO:0000313" key="3">
    <source>
        <dbReference type="Proteomes" id="UP000087171"/>
    </source>
</evidence>
<dbReference type="Proteomes" id="UP000087171">
    <property type="component" value="Chromosome Ca8"/>
</dbReference>
<evidence type="ECO:0000313" key="4">
    <source>
        <dbReference type="RefSeq" id="XP_004511815.1"/>
    </source>
</evidence>
<dbReference type="STRING" id="3827.A0A1S2YY79"/>
<dbReference type="InterPro" id="IPR039610">
    <property type="entry name" value="VQ29"/>
</dbReference>
<reference evidence="3" key="1">
    <citation type="journal article" date="2013" name="Nat. Biotechnol.">
        <title>Draft genome sequence of chickpea (Cicer arietinum) provides a resource for trait improvement.</title>
        <authorList>
            <person name="Varshney R.K."/>
            <person name="Song C."/>
            <person name="Saxena R.K."/>
            <person name="Azam S."/>
            <person name="Yu S."/>
            <person name="Sharpe A.G."/>
            <person name="Cannon S."/>
            <person name="Baek J."/>
            <person name="Rosen B.D."/>
            <person name="Tar'an B."/>
            <person name="Millan T."/>
            <person name="Zhang X."/>
            <person name="Ramsay L.D."/>
            <person name="Iwata A."/>
            <person name="Wang Y."/>
            <person name="Nelson W."/>
            <person name="Farmer A.D."/>
            <person name="Gaur P.M."/>
            <person name="Soderlund C."/>
            <person name="Penmetsa R.V."/>
            <person name="Xu C."/>
            <person name="Bharti A.K."/>
            <person name="He W."/>
            <person name="Winter P."/>
            <person name="Zhao S."/>
            <person name="Hane J.K."/>
            <person name="Carrasquilla-Garcia N."/>
            <person name="Condie J.A."/>
            <person name="Upadhyaya H.D."/>
            <person name="Luo M.C."/>
            <person name="Thudi M."/>
            <person name="Gowda C.L."/>
            <person name="Singh N.P."/>
            <person name="Lichtenzveig J."/>
            <person name="Gali K.K."/>
            <person name="Rubio J."/>
            <person name="Nadarajan N."/>
            <person name="Dolezel J."/>
            <person name="Bansal K.C."/>
            <person name="Xu X."/>
            <person name="Edwards D."/>
            <person name="Zhang G."/>
            <person name="Kahl G."/>
            <person name="Gil J."/>
            <person name="Singh K.B."/>
            <person name="Datta S.K."/>
            <person name="Jackson S.A."/>
            <person name="Wang J."/>
            <person name="Cook D.R."/>
        </authorList>
    </citation>
    <scope>NUCLEOTIDE SEQUENCE [LARGE SCALE GENOMIC DNA]</scope>
    <source>
        <strain evidence="3">cv. CDC Frontier</strain>
    </source>
</reference>
<accession>A0A1S2YY79</accession>
<name>A0A1S2YY79_CICAR</name>
<dbReference type="InterPro" id="IPR008889">
    <property type="entry name" value="VQ"/>
</dbReference>
<reference evidence="4" key="2">
    <citation type="submission" date="2025-08" db="UniProtKB">
        <authorList>
            <consortium name="RefSeq"/>
        </authorList>
    </citation>
    <scope>IDENTIFICATION</scope>
    <source>
        <tissue evidence="4">Etiolated seedlings</tissue>
    </source>
</reference>
<evidence type="ECO:0000256" key="1">
    <source>
        <dbReference type="SAM" id="MobiDB-lite"/>
    </source>
</evidence>